<dbReference type="InterPro" id="IPR013783">
    <property type="entry name" value="Ig-like_fold"/>
</dbReference>
<reference evidence="4" key="1">
    <citation type="submission" date="2021-04" db="EMBL/GenBank/DDBJ databases">
        <title>Genome seq and assembly of Bacillus sp.</title>
        <authorList>
            <person name="Chhetri G."/>
        </authorList>
    </citation>
    <scope>NUCLEOTIDE SEQUENCE</scope>
    <source>
        <strain evidence="4">RG28</strain>
    </source>
</reference>
<feature type="domain" description="Bacterial Ig" evidence="3">
    <location>
        <begin position="572"/>
        <end position="641"/>
    </location>
</feature>
<feature type="domain" description="Peptidase C-terminal archaeal/bacterial" evidence="2">
    <location>
        <begin position="159"/>
        <end position="224"/>
    </location>
</feature>
<evidence type="ECO:0000313" key="5">
    <source>
        <dbReference type="Proteomes" id="UP000682134"/>
    </source>
</evidence>
<feature type="domain" description="Bacterial Ig" evidence="3">
    <location>
        <begin position="729"/>
        <end position="807"/>
    </location>
</feature>
<keyword evidence="1" id="KW-0732">Signal</keyword>
<keyword evidence="5" id="KW-1185">Reference proteome</keyword>
<dbReference type="Gene3D" id="2.60.120.380">
    <property type="match status" value="2"/>
</dbReference>
<protein>
    <submittedName>
        <fullName evidence="4">Pre-peptidase C-terminal domain-containing protein</fullName>
    </submittedName>
</protein>
<feature type="signal peptide" evidence="1">
    <location>
        <begin position="1"/>
        <end position="25"/>
    </location>
</feature>
<comment type="caution">
    <text evidence="4">The sequence shown here is derived from an EMBL/GenBank/DDBJ whole genome shotgun (WGS) entry which is preliminary data.</text>
</comment>
<proteinExistence type="predicted"/>
<feature type="chain" id="PRO_5037934973" evidence="1">
    <location>
        <begin position="26"/>
        <end position="808"/>
    </location>
</feature>
<dbReference type="InterPro" id="IPR007280">
    <property type="entry name" value="Peptidase_C_arc/bac"/>
</dbReference>
<dbReference type="Pfam" id="PF04151">
    <property type="entry name" value="PPC"/>
    <property type="match status" value="1"/>
</dbReference>
<feature type="domain" description="Bacterial Ig" evidence="3">
    <location>
        <begin position="652"/>
        <end position="725"/>
    </location>
</feature>
<dbReference type="AlphaFoldDB" id="A0A940SKZ0"/>
<evidence type="ECO:0000259" key="2">
    <source>
        <dbReference type="Pfam" id="PF04151"/>
    </source>
</evidence>
<dbReference type="Pfam" id="PF17936">
    <property type="entry name" value="Big_6"/>
    <property type="match status" value="3"/>
</dbReference>
<dbReference type="Proteomes" id="UP000682134">
    <property type="component" value="Unassembled WGS sequence"/>
</dbReference>
<dbReference type="SUPFAM" id="SSF89260">
    <property type="entry name" value="Collagen-binding domain"/>
    <property type="match status" value="1"/>
</dbReference>
<name>A0A940SKZ0_9BACI</name>
<dbReference type="Gene3D" id="2.60.40.10">
    <property type="entry name" value="Immunoglobulins"/>
    <property type="match status" value="3"/>
</dbReference>
<dbReference type="RefSeq" id="WP_209407283.1">
    <property type="nucleotide sequence ID" value="NZ_JAGIYQ010000016.1"/>
</dbReference>
<evidence type="ECO:0000313" key="4">
    <source>
        <dbReference type="EMBL" id="MBP0726946.1"/>
    </source>
</evidence>
<accession>A0A940SKZ0</accession>
<dbReference type="NCBIfam" id="NF033510">
    <property type="entry name" value="Ca_tandemer"/>
    <property type="match status" value="1"/>
</dbReference>
<gene>
    <name evidence="4" type="ORF">J5Y03_17445</name>
</gene>
<sequence length="808" mass="90690">MKRFCYVFILIMLVCMSIPSLEIKADETATLYGITDDNNIRGTIQSYGEVHHYYFVPQTTGYMILYVEKGNQLDVQVSNEKRLAHPETITESRDELYVVEGERYDVTVKGNVGDYSIKAILPRNETSWNDAYEPNDTIPMSYPIENRKEITSYIENGEDRDYYRFEVTKSGEIMATLEDYPNNFHMELIDSQGNDLSPEDNKPNGKNISYWANKPGTYYIMIRSSPGRGSETNPYKLKVTFPTEEGNLLQDNAGEPNDVFQDAYPLQPEKDYSFAFEDKKDVDWYKVVLDKPGKIILFGSKNSQDFTMMWYNEQHQPLDYRAIAIRQQPNRYFSNTGSSNIPAGTYYVRVTRDVLTNEREEYSLRLTIVGPDDASEDSPNELVIGNEVHDRIDYINDIDLYQLSSGKVGILEVTLHANFDAVLTLRDQQGHIVQPSIRVEGDDKIYSYNLNGLPSLFFIKSPNESYGPNMTYSIRTKILPSYTVNDIKSTDKVITGTAFPNEPILIFANPQTELGSGQADDKGNFSIPVTTLEDSEKILLCFAKSIWDYYTPIQIPVKVVTKPTIHMVDDYGDQDSTIRGIGKPNSTVEVRKNGILLGKGIVLENGMFSISIPNQPPGTQLTLKATDHFGNVSNPISIVVKEKIPLRIQQVDKIADYTTLINGKSKPNSTVIVKKNNIIIGKSIVDGNGNFHINIPKQQSGTILGLTATDKFGRLSPPIYRTVIDLTPPKKPTVSPVTTKSTVIKGTGEQYTMVIITKGSKELKRGTLTKKGTFAVNIPNQKSGTVLTVRLRDQSGNLSVPVVITVKK</sequence>
<dbReference type="InterPro" id="IPR041498">
    <property type="entry name" value="Big_6"/>
</dbReference>
<organism evidence="4 5">
    <name type="scientific">Gottfriedia endophytica</name>
    <dbReference type="NCBI Taxonomy" id="2820819"/>
    <lineage>
        <taxon>Bacteria</taxon>
        <taxon>Bacillati</taxon>
        <taxon>Bacillota</taxon>
        <taxon>Bacilli</taxon>
        <taxon>Bacillales</taxon>
        <taxon>Bacillaceae</taxon>
        <taxon>Gottfriedia</taxon>
    </lineage>
</organism>
<evidence type="ECO:0000259" key="3">
    <source>
        <dbReference type="Pfam" id="PF17936"/>
    </source>
</evidence>
<evidence type="ECO:0000256" key="1">
    <source>
        <dbReference type="SAM" id="SignalP"/>
    </source>
</evidence>
<dbReference type="EMBL" id="JAGIYQ010000016">
    <property type="protein sequence ID" value="MBP0726946.1"/>
    <property type="molecule type" value="Genomic_DNA"/>
</dbReference>